<evidence type="ECO:0000259" key="4">
    <source>
        <dbReference type="Pfam" id="PF03816"/>
    </source>
</evidence>
<evidence type="ECO:0000256" key="3">
    <source>
        <dbReference type="SAM" id="Phobius"/>
    </source>
</evidence>
<dbReference type="Pfam" id="PF03816">
    <property type="entry name" value="LytR_cpsA_psr"/>
    <property type="match status" value="1"/>
</dbReference>
<reference evidence="6" key="1">
    <citation type="submission" date="2020-09" db="EMBL/GenBank/DDBJ databases">
        <title>Hoyosella lacisalsi sp. nov., a halotolerant actinobacterium isolated from soil of Lake Gudzhirganskoe.</title>
        <authorList>
            <person name="Yang Q."/>
            <person name="Guo P.Y."/>
            <person name="Liu S.W."/>
            <person name="Li F.N."/>
            <person name="Sun C.H."/>
        </authorList>
    </citation>
    <scope>NUCLEOTIDE SEQUENCE</scope>
    <source>
        <strain evidence="6">G463</strain>
    </source>
</reference>
<accession>A0A927JB12</accession>
<dbReference type="Gene3D" id="3.30.70.2390">
    <property type="match status" value="1"/>
</dbReference>
<protein>
    <submittedName>
        <fullName evidence="6">LCP family protein</fullName>
    </submittedName>
</protein>
<dbReference type="AlphaFoldDB" id="A0A927JB12"/>
<dbReference type="InterPro" id="IPR004474">
    <property type="entry name" value="LytR_CpsA_psr"/>
</dbReference>
<evidence type="ECO:0000256" key="2">
    <source>
        <dbReference type="SAM" id="MobiDB-lite"/>
    </source>
</evidence>
<feature type="region of interest" description="Disordered" evidence="2">
    <location>
        <begin position="365"/>
        <end position="393"/>
    </location>
</feature>
<keyword evidence="3" id="KW-1133">Transmembrane helix</keyword>
<evidence type="ECO:0000256" key="1">
    <source>
        <dbReference type="ARBA" id="ARBA00006068"/>
    </source>
</evidence>
<dbReference type="EMBL" id="JACYWE010000002">
    <property type="protein sequence ID" value="MBD8505855.1"/>
    <property type="molecule type" value="Genomic_DNA"/>
</dbReference>
<evidence type="ECO:0000259" key="5">
    <source>
        <dbReference type="Pfam" id="PF13399"/>
    </source>
</evidence>
<comment type="caution">
    <text evidence="6">The sequence shown here is derived from an EMBL/GenBank/DDBJ whole genome shotgun (WGS) entry which is preliminary data.</text>
</comment>
<keyword evidence="3" id="KW-0812">Transmembrane</keyword>
<dbReference type="RefSeq" id="WP_192038310.1">
    <property type="nucleotide sequence ID" value="NZ_JACYWE010000002.1"/>
</dbReference>
<organism evidence="6 7">
    <name type="scientific">Lolliginicoccus lacisalsi</name>
    <dbReference type="NCBI Taxonomy" id="2742202"/>
    <lineage>
        <taxon>Bacteria</taxon>
        <taxon>Bacillati</taxon>
        <taxon>Actinomycetota</taxon>
        <taxon>Actinomycetes</taxon>
        <taxon>Mycobacteriales</taxon>
        <taxon>Hoyosellaceae</taxon>
        <taxon>Lolliginicoccus</taxon>
    </lineage>
</organism>
<gene>
    <name evidence="6" type="ORF">HT102_05080</name>
</gene>
<dbReference type="Gene3D" id="3.40.630.190">
    <property type="entry name" value="LCP protein"/>
    <property type="match status" value="1"/>
</dbReference>
<name>A0A927JB12_9ACTN</name>
<dbReference type="Proteomes" id="UP000642993">
    <property type="component" value="Unassembled WGS sequence"/>
</dbReference>
<evidence type="ECO:0000313" key="7">
    <source>
        <dbReference type="Proteomes" id="UP000642993"/>
    </source>
</evidence>
<keyword evidence="7" id="KW-1185">Reference proteome</keyword>
<feature type="transmembrane region" description="Helical" evidence="3">
    <location>
        <begin position="38"/>
        <end position="58"/>
    </location>
</feature>
<dbReference type="PANTHER" id="PTHR33392">
    <property type="entry name" value="POLYISOPRENYL-TEICHOIC ACID--PEPTIDOGLYCAN TEICHOIC ACID TRANSFERASE TAGU"/>
    <property type="match status" value="1"/>
</dbReference>
<keyword evidence="3" id="KW-0472">Membrane</keyword>
<dbReference type="InterPro" id="IPR027381">
    <property type="entry name" value="LytR/CpsA/Psr_C"/>
</dbReference>
<sequence length="534" mass="56943">MSDSPSSGTPRAAGQVGVVMPPAAVAHRHPRILIAARIMIALVSLSALVITGTVWNYIRSTDNNLTVVEALDIGSEDVRGMEDQVGDETFLVVGVDSRAGINAQIGGTGWMHEGARSDTIMLVTIPADRRRVVAVSFPRDLNITRPECQRFDNDSATYSEDYVPSQPNVKLNDAYFTGGPKCLIKSVQQISGMNITRFVGIDFAGFQDMVDTIGGVEVCVTQPMWDDELGLIIPEAGEQVIDGPTALDYVRARHVPTEGTNDYGRMHRQQVLLSSLLREVLSNRVLLDPTKLNNFIEAFVSHTFVENVGAESLLMLARSMQGVDAGQVTFLTIPTAGPNEQMNEIPRDRDIDAIFDSIIYDLPLPGEEDPAPSSNDNADDAPATSNGERPAPRQAEQLDLEAQEPSQVSVQVSNGSRTLGIAGSAASALAGHGFQIYSVGDHSRVLNQTVIRYSAGNEAEAATLASSFPGAILQERRGLGSIGEVILGTDFEASVSSPTSPGATVSIMEDGVVVPQVALPEDLSVTNAGDLSCT</sequence>
<evidence type="ECO:0000313" key="6">
    <source>
        <dbReference type="EMBL" id="MBD8505855.1"/>
    </source>
</evidence>
<dbReference type="NCBIfam" id="TIGR00350">
    <property type="entry name" value="lytR_cpsA_psr"/>
    <property type="match status" value="1"/>
</dbReference>
<comment type="similarity">
    <text evidence="1">Belongs to the LytR/CpsA/Psr (LCP) family.</text>
</comment>
<dbReference type="PANTHER" id="PTHR33392:SF6">
    <property type="entry name" value="POLYISOPRENYL-TEICHOIC ACID--PEPTIDOGLYCAN TEICHOIC ACID TRANSFERASE TAGU"/>
    <property type="match status" value="1"/>
</dbReference>
<feature type="domain" description="Cell envelope-related transcriptional attenuator" evidence="4">
    <location>
        <begin position="116"/>
        <end position="280"/>
    </location>
</feature>
<feature type="domain" description="LytR/CpsA/Psr regulator C-terminal" evidence="5">
    <location>
        <begin position="407"/>
        <end position="491"/>
    </location>
</feature>
<dbReference type="InterPro" id="IPR050922">
    <property type="entry name" value="LytR/CpsA/Psr_CW_biosynth"/>
</dbReference>
<proteinExistence type="inferred from homology"/>
<dbReference type="Pfam" id="PF13399">
    <property type="entry name" value="LytR_C"/>
    <property type="match status" value="1"/>
</dbReference>